<accession>A0A383WJ00</accession>
<dbReference type="PANTHER" id="PTHR46093">
    <property type="entry name" value="ACYL-COA-BINDING DOMAIN-CONTAINING PROTEIN 5"/>
    <property type="match status" value="1"/>
</dbReference>
<feature type="compositionally biased region" description="Polar residues" evidence="3">
    <location>
        <begin position="427"/>
        <end position="443"/>
    </location>
</feature>
<evidence type="ECO:0000313" key="5">
    <source>
        <dbReference type="EMBL" id="SZX77445.1"/>
    </source>
</evidence>
<dbReference type="InterPro" id="IPR015915">
    <property type="entry name" value="Kelch-typ_b-propeller"/>
</dbReference>
<dbReference type="Gene3D" id="2.120.10.80">
    <property type="entry name" value="Kelch-type beta propeller"/>
    <property type="match status" value="2"/>
</dbReference>
<proteinExistence type="predicted"/>
<evidence type="ECO:0000256" key="3">
    <source>
        <dbReference type="SAM" id="MobiDB-lite"/>
    </source>
</evidence>
<feature type="region of interest" description="Disordered" evidence="3">
    <location>
        <begin position="266"/>
        <end position="292"/>
    </location>
</feature>
<dbReference type="Proteomes" id="UP000256970">
    <property type="component" value="Unassembled WGS sequence"/>
</dbReference>
<feature type="region of interest" description="Disordered" evidence="3">
    <location>
        <begin position="554"/>
        <end position="606"/>
    </location>
</feature>
<feature type="compositionally biased region" description="Low complexity" evidence="3">
    <location>
        <begin position="444"/>
        <end position="453"/>
    </location>
</feature>
<evidence type="ECO:0000313" key="6">
    <source>
        <dbReference type="Proteomes" id="UP000256970"/>
    </source>
</evidence>
<dbReference type="PANTHER" id="PTHR46093:SF13">
    <property type="entry name" value="RAB9 EFFECTOR PROTEIN WITH KELCH MOTIFS"/>
    <property type="match status" value="1"/>
</dbReference>
<dbReference type="AlphaFoldDB" id="A0A383WJ00"/>
<dbReference type="STRING" id="3088.A0A383WJ00"/>
<evidence type="ECO:0000256" key="1">
    <source>
        <dbReference type="ARBA" id="ARBA00022441"/>
    </source>
</evidence>
<feature type="compositionally biased region" description="Low complexity" evidence="3">
    <location>
        <begin position="467"/>
        <end position="515"/>
    </location>
</feature>
<name>A0A383WJ00_TETOB</name>
<reference evidence="5 6" key="1">
    <citation type="submission" date="2016-10" db="EMBL/GenBank/DDBJ databases">
        <authorList>
            <person name="Cai Z."/>
        </authorList>
    </citation>
    <scope>NUCLEOTIDE SEQUENCE [LARGE SCALE GENOMIC DNA]</scope>
</reference>
<feature type="compositionally biased region" description="Low complexity" evidence="3">
    <location>
        <begin position="575"/>
        <end position="606"/>
    </location>
</feature>
<feature type="region of interest" description="Disordered" evidence="3">
    <location>
        <begin position="423"/>
        <end position="515"/>
    </location>
</feature>
<dbReference type="Pfam" id="PF24681">
    <property type="entry name" value="Kelch_KLHDC2_KLHL20_DRC7"/>
    <property type="match status" value="1"/>
</dbReference>
<evidence type="ECO:0000313" key="4">
    <source>
        <dbReference type="EMBL" id="SZX62049.1"/>
    </source>
</evidence>
<keyword evidence="6" id="KW-1185">Reference proteome</keyword>
<keyword evidence="1" id="KW-0880">Kelch repeat</keyword>
<dbReference type="EMBL" id="FNXT01001285">
    <property type="protein sequence ID" value="SZX77445.1"/>
    <property type="molecule type" value="Genomic_DNA"/>
</dbReference>
<dbReference type="SUPFAM" id="SSF50965">
    <property type="entry name" value="Galactose oxidase, central domain"/>
    <property type="match status" value="1"/>
</dbReference>
<dbReference type="InterPro" id="IPR006652">
    <property type="entry name" value="Kelch_1"/>
</dbReference>
<dbReference type="EMBL" id="FNXT01000197">
    <property type="protein sequence ID" value="SZX62049.1"/>
    <property type="molecule type" value="Genomic_DNA"/>
</dbReference>
<feature type="compositionally biased region" description="Pro residues" evidence="3">
    <location>
        <begin position="558"/>
        <end position="574"/>
    </location>
</feature>
<sequence length="889" mass="90754">MKWSHCYTSLADPGLSLPRFGHSAVCVNAKANWGSDLVVVYGGVGSAAGESAQTALGDVVVLQVDNGTWSVPDILPGPNPGARAFHCAVALGQRLLLFGGHILTFDAEHNRKRRTFFNDVWQLDTEDWQWAKLPVDPVGPSPLGRDMASLLLLDESTLLLFGGRSEAGKSLQDCWLFDVERCCWQQLKPEGPLPAPRKMHGMVKLGSQVVLFGGERDSGPLDDLWVLRGWQPGATARWTQVKVKASPAPRFGHTLAVASLPAAAPGTAASEAGSSSTGGGAEEPLPSAAAAAAGSTPEAASYDAAGSVAATPRASSSGGAAAAADGQQQQRVVLFGGCLDLSSFLSLNRNYVQSKEAWLLDMSSLTWVQLPAADEAGAGPCERMCHSMTPLPDGRMLLLGGRQKEGICKDLWWLDVAGELTVPPSPSGSQQPLTGSATQARPGSQQSLLQSLLGPIRSRDGSHSQQPASAAAAAAATPPAVSNTSSTPDLLSLPDSPYNQQQQQQQQGSAQFDPAAAAAAAAAAVHASSSSLHQQQQQALPVAPNQAAAAAAAAAAAVPPPPPPQVQLPPPYPGAPAAYAGPAYGQQQQLQQQPPSPAYGGSSSSSQPLAALMDAGLGSGELAKLIRNPAAYSADAINKLSSSVSSTVATTVNSLLAGREGQAGALAGALPAALSRVAPNLLPSAAAAAQRGGSSSAASSQVNSPALVALRTQLGVPAVPQQPPAVALAGATASAAAVAGPSAAGAAAAVAAPCMAPGVVLQELARLGQQLLGDDGSTIGGNTDAASFTSSSSIPPDVLVSAARQHLMSSAVAQLHVAQVALLLADYQHLAATYFEHQLLARLSQGFAAAVGHAEQHSSAFLQRQPQELMLSQVQQLQAEYRQLIMHVA</sequence>
<protein>
    <submittedName>
        <fullName evidence="5">Uncharacterized protein</fullName>
    </submittedName>
</protein>
<evidence type="ECO:0000256" key="2">
    <source>
        <dbReference type="ARBA" id="ARBA00022737"/>
    </source>
</evidence>
<dbReference type="Pfam" id="PF01344">
    <property type="entry name" value="Kelch_1"/>
    <property type="match status" value="1"/>
</dbReference>
<gene>
    <name evidence="5" type="ORF">BQ4739_LOCUS17798</name>
    <name evidence="4" type="ORF">BQ4739_LOCUS2592</name>
</gene>
<feature type="compositionally biased region" description="Low complexity" evidence="3">
    <location>
        <begin position="282"/>
        <end position="292"/>
    </location>
</feature>
<feature type="compositionally biased region" description="Low complexity" evidence="3">
    <location>
        <begin position="266"/>
        <end position="275"/>
    </location>
</feature>
<organism evidence="5 6">
    <name type="scientific">Tetradesmus obliquus</name>
    <name type="common">Green alga</name>
    <name type="synonym">Acutodesmus obliquus</name>
    <dbReference type="NCBI Taxonomy" id="3088"/>
    <lineage>
        <taxon>Eukaryota</taxon>
        <taxon>Viridiplantae</taxon>
        <taxon>Chlorophyta</taxon>
        <taxon>core chlorophytes</taxon>
        <taxon>Chlorophyceae</taxon>
        <taxon>CS clade</taxon>
        <taxon>Sphaeropleales</taxon>
        <taxon>Scenedesmaceae</taxon>
        <taxon>Tetradesmus</taxon>
    </lineage>
</organism>
<dbReference type="SUPFAM" id="SSF117281">
    <property type="entry name" value="Kelch motif"/>
    <property type="match status" value="1"/>
</dbReference>
<keyword evidence="2" id="KW-0677">Repeat</keyword>
<dbReference type="InterPro" id="IPR011043">
    <property type="entry name" value="Gal_Oxase/kelch_b-propeller"/>
</dbReference>